<protein>
    <recommendedName>
        <fullName evidence="1">Asl1-like glycosyl hydrolase catalytic domain-containing protein</fullName>
    </recommendedName>
</protein>
<organism evidence="2 3">
    <name type="scientific">Cryptococcus floricola</name>
    <dbReference type="NCBI Taxonomy" id="2591691"/>
    <lineage>
        <taxon>Eukaryota</taxon>
        <taxon>Fungi</taxon>
        <taxon>Dikarya</taxon>
        <taxon>Basidiomycota</taxon>
        <taxon>Agaricomycotina</taxon>
        <taxon>Tremellomycetes</taxon>
        <taxon>Tremellales</taxon>
        <taxon>Cryptococcaceae</taxon>
        <taxon>Cryptococcus</taxon>
    </lineage>
</organism>
<proteinExistence type="predicted"/>
<dbReference type="SUPFAM" id="SSF51445">
    <property type="entry name" value="(Trans)glycosidases"/>
    <property type="match status" value="1"/>
</dbReference>
<dbReference type="InterPro" id="IPR053183">
    <property type="entry name" value="ASL1"/>
</dbReference>
<comment type="caution">
    <text evidence="2">The sequence shown here is derived from an EMBL/GenBank/DDBJ whole genome shotgun (WGS) entry which is preliminary data.</text>
</comment>
<dbReference type="AlphaFoldDB" id="A0A5D3B0W2"/>
<evidence type="ECO:0000313" key="3">
    <source>
        <dbReference type="Proteomes" id="UP000322245"/>
    </source>
</evidence>
<reference evidence="2 3" key="1">
    <citation type="submission" date="2017-05" db="EMBL/GenBank/DDBJ databases">
        <title>The Genome Sequence of Tsuchiyaea wingfieldii DSM 27421.</title>
        <authorList>
            <person name="Cuomo C."/>
            <person name="Passer A."/>
            <person name="Billmyre B."/>
            <person name="Heitman J."/>
        </authorList>
    </citation>
    <scope>NUCLEOTIDE SEQUENCE [LARGE SCALE GENOMIC DNA]</scope>
    <source>
        <strain evidence="2 3">DSM 27421</strain>
    </source>
</reference>
<keyword evidence="3" id="KW-1185">Reference proteome</keyword>
<evidence type="ECO:0000313" key="2">
    <source>
        <dbReference type="EMBL" id="TYJ56762.1"/>
    </source>
</evidence>
<dbReference type="GO" id="GO:0009277">
    <property type="term" value="C:fungal-type cell wall"/>
    <property type="evidence" value="ECO:0007669"/>
    <property type="project" value="TreeGrafter"/>
</dbReference>
<sequence length="281" mass="32276">MFGIFEDDKGKAGISWPAQERTSDPVAKFFQDGSASTPSYPFKLSWHWNWTKHWKGDLVPETSEDLEIDAEFLPMIWSPDNIDDGIEPQEGWRLLLGFNEPDHNNGDVADPRSPQEAADAWVRLAELRTDPDNQHLVSPAVAGSVDWLHEFFSLIPEETKPEYLAVHVYTTSMDELISKLQWYYQEFNLPIILTEFCMTASGYSSFDENVPNPEDQQQVHDFMGQATKWLDDCDFIVRYCWFGAVRDANNLHGIHPFNRLMDDDGEVTPLGWQYINGGHED</sequence>
<name>A0A5D3B0W2_9TREE</name>
<gene>
    <name evidence="2" type="ORF">B9479_002532</name>
</gene>
<dbReference type="PANTHER" id="PTHR34154:SF3">
    <property type="entry name" value="ALKALI-SENSITIVE LINKAGE PROTEIN 1"/>
    <property type="match status" value="1"/>
</dbReference>
<dbReference type="InterPro" id="IPR017853">
    <property type="entry name" value="GH"/>
</dbReference>
<feature type="domain" description="Asl1-like glycosyl hydrolase catalytic" evidence="1">
    <location>
        <begin position="40"/>
        <end position="274"/>
    </location>
</feature>
<dbReference type="Pfam" id="PF11790">
    <property type="entry name" value="Glyco_hydro_cc"/>
    <property type="match status" value="1"/>
</dbReference>
<dbReference type="PANTHER" id="PTHR34154">
    <property type="entry name" value="ALKALI-SENSITIVE LINKAGE PROTEIN 1"/>
    <property type="match status" value="1"/>
</dbReference>
<evidence type="ECO:0000259" key="1">
    <source>
        <dbReference type="Pfam" id="PF11790"/>
    </source>
</evidence>
<dbReference type="InterPro" id="IPR024655">
    <property type="entry name" value="Asl1_glyco_hydro_catalytic"/>
</dbReference>
<dbReference type="Proteomes" id="UP000322245">
    <property type="component" value="Unassembled WGS sequence"/>
</dbReference>
<dbReference type="GO" id="GO:0071966">
    <property type="term" value="P:fungal-type cell wall polysaccharide metabolic process"/>
    <property type="evidence" value="ECO:0007669"/>
    <property type="project" value="TreeGrafter"/>
</dbReference>
<accession>A0A5D3B0W2</accession>
<dbReference type="EMBL" id="NIDF01000020">
    <property type="protein sequence ID" value="TYJ56762.1"/>
    <property type="molecule type" value="Genomic_DNA"/>
</dbReference>